<protein>
    <submittedName>
        <fullName evidence="2">Uncharacterized protein</fullName>
    </submittedName>
</protein>
<accession>A0A6L8MSF8</accession>
<feature type="region of interest" description="Disordered" evidence="1">
    <location>
        <begin position="434"/>
        <end position="455"/>
    </location>
</feature>
<sequence>MSDVESLRLSDADVRKLKHAATLLNALAGDSEKLDVLLELQQYLAQRIRSRERVILRARKIETKLRTSLRRDRLERAESKRVKQVLEDCFVLIDDSRRWIFLWKCFGDGAACVYQSPYNLKLLLYDQHYKVKQEAGFITGKEGFDLEWEILEACIQNSHPVVLSDLTNMIRIGDVCLLAGPDPLPIEVKSSKTSGARAARQQQLLKEITAFYQNDGAEKFKGLHNVERLAMPDGPDYRNLMNDCIRQARANGYSIISPEPGLHYAAVTAIDGMEKLDQLVRPWVLPRMLTADPGWVPCLPFTLTLEQDNLIPFIAGKVAVFVMMDMEHLKSLFLQHGSHATMIMDGQSAIQLCIDPSDLMRGVVRVSEMHFGRVALEFQSLAWFAKENAISKHEREQSMTLEELEALPKDSYCFEIPEAWGQVRDFYADALRGIAPNGDDQGEEGIRDSTFKSSP</sequence>
<dbReference type="Proteomes" id="UP000474565">
    <property type="component" value="Unassembled WGS sequence"/>
</dbReference>
<reference evidence="2 3" key="1">
    <citation type="submission" date="2019-12" db="EMBL/GenBank/DDBJ databases">
        <title>Novel species isolated from a subtropical stream in China.</title>
        <authorList>
            <person name="Lu H."/>
        </authorList>
    </citation>
    <scope>NUCLEOTIDE SEQUENCE [LARGE SCALE GENOMIC DNA]</scope>
    <source>
        <strain evidence="2 3">FT50W</strain>
    </source>
</reference>
<evidence type="ECO:0000313" key="2">
    <source>
        <dbReference type="EMBL" id="MYM84988.1"/>
    </source>
</evidence>
<dbReference type="EMBL" id="WWCP01000045">
    <property type="protein sequence ID" value="MYM84988.1"/>
    <property type="molecule type" value="Genomic_DNA"/>
</dbReference>
<name>A0A6L8MSF8_9BURK</name>
<organism evidence="2 3">
    <name type="scientific">Duganella lactea</name>
    <dbReference type="NCBI Taxonomy" id="2692173"/>
    <lineage>
        <taxon>Bacteria</taxon>
        <taxon>Pseudomonadati</taxon>
        <taxon>Pseudomonadota</taxon>
        <taxon>Betaproteobacteria</taxon>
        <taxon>Burkholderiales</taxon>
        <taxon>Oxalobacteraceae</taxon>
        <taxon>Telluria group</taxon>
        <taxon>Duganella</taxon>
    </lineage>
</organism>
<gene>
    <name evidence="2" type="ORF">GTP44_23955</name>
</gene>
<proteinExistence type="predicted"/>
<feature type="compositionally biased region" description="Basic and acidic residues" evidence="1">
    <location>
        <begin position="444"/>
        <end position="455"/>
    </location>
</feature>
<dbReference type="AlphaFoldDB" id="A0A6L8MSF8"/>
<evidence type="ECO:0000313" key="3">
    <source>
        <dbReference type="Proteomes" id="UP000474565"/>
    </source>
</evidence>
<evidence type="ECO:0000256" key="1">
    <source>
        <dbReference type="SAM" id="MobiDB-lite"/>
    </source>
</evidence>
<dbReference type="RefSeq" id="WP_161021388.1">
    <property type="nucleotide sequence ID" value="NZ_WWCP01000045.1"/>
</dbReference>
<comment type="caution">
    <text evidence="2">The sequence shown here is derived from an EMBL/GenBank/DDBJ whole genome shotgun (WGS) entry which is preliminary data.</text>
</comment>